<evidence type="ECO:0000256" key="1">
    <source>
        <dbReference type="ARBA" id="ARBA00023125"/>
    </source>
</evidence>
<dbReference type="PANTHER" id="PTHR43479:SF8">
    <property type="entry name" value="TRANSCRIPTIONAL REGULATOR, TETR FAMILY"/>
    <property type="match status" value="1"/>
</dbReference>
<comment type="caution">
    <text evidence="4">The sequence shown here is derived from an EMBL/GenBank/DDBJ whole genome shotgun (WGS) entry which is preliminary data.</text>
</comment>
<dbReference type="InterPro" id="IPR009057">
    <property type="entry name" value="Homeodomain-like_sf"/>
</dbReference>
<gene>
    <name evidence="4" type="ORF">RF091_07865</name>
</gene>
<dbReference type="PANTHER" id="PTHR43479">
    <property type="entry name" value="ACREF/ENVCD OPERON REPRESSOR-RELATED"/>
    <property type="match status" value="1"/>
</dbReference>
<keyword evidence="1 2" id="KW-0238">DNA-binding</keyword>
<protein>
    <submittedName>
        <fullName evidence="4">TetR/AcrR family transcriptional regulator</fullName>
    </submittedName>
</protein>
<evidence type="ECO:0000259" key="3">
    <source>
        <dbReference type="PROSITE" id="PS50977"/>
    </source>
</evidence>
<dbReference type="SUPFAM" id="SSF46689">
    <property type="entry name" value="Homeodomain-like"/>
    <property type="match status" value="1"/>
</dbReference>
<evidence type="ECO:0000313" key="5">
    <source>
        <dbReference type="Proteomes" id="UP001234811"/>
    </source>
</evidence>
<dbReference type="RefSeq" id="WP_052133492.1">
    <property type="nucleotide sequence ID" value="NZ_CP026050.1"/>
</dbReference>
<reference evidence="4 5" key="1">
    <citation type="submission" date="2023-07" db="EMBL/GenBank/DDBJ databases">
        <title>Pathogens genome sequencing project 196.</title>
        <authorList>
            <person name="Cao X."/>
        </authorList>
    </citation>
    <scope>NUCLEOTIDE SEQUENCE [LARGE SCALE GENOMIC DNA]</scope>
    <source>
        <strain evidence="4 5">SM41</strain>
    </source>
</reference>
<proteinExistence type="predicted"/>
<dbReference type="PRINTS" id="PR00455">
    <property type="entry name" value="HTHTETR"/>
</dbReference>
<dbReference type="Gene3D" id="1.10.357.10">
    <property type="entry name" value="Tetracycline Repressor, domain 2"/>
    <property type="match status" value="1"/>
</dbReference>
<evidence type="ECO:0000256" key="2">
    <source>
        <dbReference type="PROSITE-ProRule" id="PRU00335"/>
    </source>
</evidence>
<accession>A0ABD5BG01</accession>
<dbReference type="AlphaFoldDB" id="A0ABD5BG01"/>
<dbReference type="Pfam" id="PF00440">
    <property type="entry name" value="TetR_N"/>
    <property type="match status" value="1"/>
</dbReference>
<dbReference type="EMBL" id="JAVIPQ010000128">
    <property type="protein sequence ID" value="MDQ9555433.1"/>
    <property type="molecule type" value="Genomic_DNA"/>
</dbReference>
<feature type="domain" description="HTH tetR-type" evidence="3">
    <location>
        <begin position="9"/>
        <end position="69"/>
    </location>
</feature>
<dbReference type="InterPro" id="IPR001647">
    <property type="entry name" value="HTH_TetR"/>
</dbReference>
<dbReference type="GO" id="GO:0003677">
    <property type="term" value="F:DNA binding"/>
    <property type="evidence" value="ECO:0007669"/>
    <property type="project" value="UniProtKB-UniRule"/>
</dbReference>
<dbReference type="InterPro" id="IPR050624">
    <property type="entry name" value="HTH-type_Tx_Regulator"/>
</dbReference>
<name>A0ABD5BG01_SERMA</name>
<dbReference type="Proteomes" id="UP001234811">
    <property type="component" value="Unassembled WGS sequence"/>
</dbReference>
<organism evidence="4 5">
    <name type="scientific">Serratia marcescens</name>
    <dbReference type="NCBI Taxonomy" id="615"/>
    <lineage>
        <taxon>Bacteria</taxon>
        <taxon>Pseudomonadati</taxon>
        <taxon>Pseudomonadota</taxon>
        <taxon>Gammaproteobacteria</taxon>
        <taxon>Enterobacterales</taxon>
        <taxon>Yersiniaceae</taxon>
        <taxon>Serratia</taxon>
    </lineage>
</organism>
<dbReference type="PROSITE" id="PS50977">
    <property type="entry name" value="HTH_TETR_2"/>
    <property type="match status" value="1"/>
</dbReference>
<sequence>MSKRAARSADTQEKLRRAAINVFASKGFYETKVSDIVAEAQVSQPAFYLYYASKEAAFDSLVDEFRTALREATRLCLISPGLTPDELYKDLCLSFTRFLTVLTQDQALTQIGFFQPRSGDATKLEMTGWITENMERERSAGILRTDIPVQYQAGLVIGLLDQMTRMAEEEDNTEDLAKICARIFCDALAVVKVK</sequence>
<evidence type="ECO:0000313" key="4">
    <source>
        <dbReference type="EMBL" id="MDQ9555433.1"/>
    </source>
</evidence>
<feature type="DNA-binding region" description="H-T-H motif" evidence="2">
    <location>
        <begin position="32"/>
        <end position="51"/>
    </location>
</feature>